<keyword evidence="3" id="KW-1185">Reference proteome</keyword>
<dbReference type="Proteomes" id="UP000273143">
    <property type="component" value="Chromosome"/>
</dbReference>
<proteinExistence type="predicted"/>
<protein>
    <submittedName>
        <fullName evidence="2">Transcriptional regulator</fullName>
    </submittedName>
</protein>
<dbReference type="AlphaFoldDB" id="A0A3Q9JH08"/>
<dbReference type="Gene3D" id="3.30.420.240">
    <property type="match status" value="1"/>
</dbReference>
<dbReference type="InterPro" id="IPR027417">
    <property type="entry name" value="P-loop_NTPase"/>
</dbReference>
<dbReference type="RefSeq" id="WP_127161571.1">
    <property type="nucleotide sequence ID" value="NZ_CP029822.1"/>
</dbReference>
<dbReference type="KEGG" id="emo:DM558_00530"/>
<feature type="compositionally biased region" description="Polar residues" evidence="1">
    <location>
        <begin position="518"/>
        <end position="541"/>
    </location>
</feature>
<dbReference type="EMBL" id="CP029822">
    <property type="protein sequence ID" value="AZS49354.1"/>
    <property type="molecule type" value="Genomic_DNA"/>
</dbReference>
<dbReference type="Gene3D" id="3.40.50.300">
    <property type="entry name" value="P-loop containing nucleotide triphosphate hydrolases"/>
    <property type="match status" value="1"/>
</dbReference>
<organism evidence="2 3">
    <name type="scientific">Entomomonas moraniae</name>
    <dbReference type="NCBI Taxonomy" id="2213226"/>
    <lineage>
        <taxon>Bacteria</taxon>
        <taxon>Pseudomonadati</taxon>
        <taxon>Pseudomonadota</taxon>
        <taxon>Gammaproteobacteria</taxon>
        <taxon>Pseudomonadales</taxon>
        <taxon>Pseudomonadaceae</taxon>
        <taxon>Entomomonas</taxon>
    </lineage>
</organism>
<name>A0A3Q9JH08_9GAMM</name>
<evidence type="ECO:0000313" key="3">
    <source>
        <dbReference type="Proteomes" id="UP000273143"/>
    </source>
</evidence>
<evidence type="ECO:0000313" key="2">
    <source>
        <dbReference type="EMBL" id="AZS49354.1"/>
    </source>
</evidence>
<dbReference type="InterPro" id="IPR047987">
    <property type="entry name" value="Gp19-like_virus"/>
</dbReference>
<gene>
    <name evidence="2" type="ORF">DM558_00530</name>
</gene>
<dbReference type="NCBIfam" id="NF033889">
    <property type="entry name" value="termin_lrg_T7"/>
    <property type="match status" value="1"/>
</dbReference>
<feature type="region of interest" description="Disordered" evidence="1">
    <location>
        <begin position="517"/>
        <end position="541"/>
    </location>
</feature>
<evidence type="ECO:0000256" key="1">
    <source>
        <dbReference type="SAM" id="MobiDB-lite"/>
    </source>
</evidence>
<reference evidence="3" key="1">
    <citation type="submission" date="2018-06" db="EMBL/GenBank/DDBJ databases">
        <title>Complete genome of Pseudomonas insecticola strain QZS01.</title>
        <authorList>
            <person name="Wang J."/>
            <person name="Su Q."/>
        </authorList>
    </citation>
    <scope>NUCLEOTIDE SEQUENCE [LARGE SCALE GENOMIC DNA]</scope>
    <source>
        <strain evidence="3">QZS01</strain>
    </source>
</reference>
<accession>A0A3Q9JH08</accession>
<sequence length="541" mass="61761">MSTDKDKVSFLAFFLLWAKRQGWQVPLIHVKACDWLEHRGDLAVLRCFRGFGKSTILAVYNAWRFYDDPTYRIIHQSETDRTAYKTSRDTQNVLKNHPLTKDLFDYGGIEQWWVKGANDSRNASLFSVGILSNVTGSRANECQNDDVEVPNNTTTQEARDKLRERLDEQTHILLPEIGKKLFIGTPHTHDSIYDRTEAKGADCLTIRMFEQEYRIDNATKTHYKLPFKVEYVFYGIGEYARVLIKDKDYLITDDNTLIFHSPPNVLIDCYAGAAWPERFTIAELQKRRKETETINKWDSQYQLHSKPVTETRLDPSKLQRYDAFPEVRLANKEISCWLGETQIVGAIAYWDCSLGKIGSDASALNLVLTDADGNLFWQFAESMTGELAEFGTNNKIIGGQVQQVRDLVVKYNIPCVVVETKGSGGFVPPILRKALQGTGCAIRECHVSTNKQKRILDALEPPLLSGFIWAHKNVLDGPAIEQMRNFNPEYTNQEDDYIDSLAGAILQTPVRICKKIGNSENNQDNNTWRPNNTSYEVKTDY</sequence>